<dbReference type="Proteomes" id="UP000184604">
    <property type="component" value="Chromosome"/>
</dbReference>
<gene>
    <name evidence="1" type="ORF">BS101_11610</name>
</gene>
<protein>
    <submittedName>
        <fullName evidence="1">Uncharacterized protein</fullName>
    </submittedName>
</protein>
<sequence>MFIIPLKVFSGGFLNGKNLKVVLIAVTYLRAGSLFPYLRSWDITIGSLYIKAAGVLPFYL</sequence>
<name>A0A1L5F8I8_CLOKL</name>
<dbReference type="AlphaFoldDB" id="A0A1L5F8I8"/>
<evidence type="ECO:0000313" key="1">
    <source>
        <dbReference type="EMBL" id="APM39346.1"/>
    </source>
</evidence>
<proteinExistence type="predicted"/>
<evidence type="ECO:0000313" key="2">
    <source>
        <dbReference type="Proteomes" id="UP000184604"/>
    </source>
</evidence>
<reference evidence="1 2" key="1">
    <citation type="submission" date="2016-12" db="EMBL/GenBank/DDBJ databases">
        <title>Complete genome sequence of Clostridium kluyveri JZZ isolated from the pit mud of a Chinese flavor liquor-making factory.</title>
        <authorList>
            <person name="Wang Y."/>
        </authorList>
    </citation>
    <scope>NUCLEOTIDE SEQUENCE [LARGE SCALE GENOMIC DNA]</scope>
    <source>
        <strain evidence="1 2">JZZ</strain>
    </source>
</reference>
<dbReference type="EMBL" id="CP018335">
    <property type="protein sequence ID" value="APM39346.1"/>
    <property type="molecule type" value="Genomic_DNA"/>
</dbReference>
<accession>A0A1L5F8I8</accession>
<organism evidence="1 2">
    <name type="scientific">Clostridium kluyveri</name>
    <dbReference type="NCBI Taxonomy" id="1534"/>
    <lineage>
        <taxon>Bacteria</taxon>
        <taxon>Bacillati</taxon>
        <taxon>Bacillota</taxon>
        <taxon>Clostridia</taxon>
        <taxon>Eubacteriales</taxon>
        <taxon>Clostridiaceae</taxon>
        <taxon>Clostridium</taxon>
    </lineage>
</organism>